<dbReference type="PANTHER" id="PTHR32114:SF2">
    <property type="entry name" value="ABC TRANSPORTER ABCH.3"/>
    <property type="match status" value="1"/>
</dbReference>
<dbReference type="EMBL" id="JANURM010000015">
    <property type="protein sequence ID" value="MDL0089574.1"/>
    <property type="molecule type" value="Genomic_DNA"/>
</dbReference>
<accession>A0ABT7HRV9</accession>
<reference evidence="2" key="1">
    <citation type="submission" date="2022-08" db="EMBL/GenBank/DDBJ databases">
        <authorList>
            <person name="Wang H."/>
        </authorList>
    </citation>
    <scope>NUCLEOTIDE SEQUENCE</scope>
    <source>
        <strain evidence="2">PS10</strain>
    </source>
</reference>
<dbReference type="RefSeq" id="WP_284938265.1">
    <property type="nucleotide sequence ID" value="NZ_JANURM010000015.1"/>
</dbReference>
<comment type="caution">
    <text evidence="2">The sequence shown here is derived from an EMBL/GenBank/DDBJ whole genome shotgun (WGS) entry which is preliminary data.</text>
</comment>
<dbReference type="SUPFAM" id="SSF52540">
    <property type="entry name" value="P-loop containing nucleoside triphosphate hydrolases"/>
    <property type="match status" value="1"/>
</dbReference>
<evidence type="ECO:0000313" key="2">
    <source>
        <dbReference type="EMBL" id="MDL0089574.1"/>
    </source>
</evidence>
<reference evidence="2" key="2">
    <citation type="journal article" date="2023" name="Microorganisms">
        <title>Isolation and Genomic Characteristics of Cat-Borne Campylobacter felis sp. nov. and Sheep-Borne Campylobacter ovis sp. nov.</title>
        <authorList>
            <person name="Wang H."/>
            <person name="Li Y."/>
            <person name="Gu Y."/>
            <person name="Zhou G."/>
            <person name="Chen X."/>
            <person name="Zhang X."/>
            <person name="Shao Z."/>
            <person name="Zhang J."/>
            <person name="Zhang M."/>
        </authorList>
    </citation>
    <scope>NUCLEOTIDE SEQUENCE</scope>
    <source>
        <strain evidence="2">PS10</strain>
    </source>
</reference>
<dbReference type="InterPro" id="IPR027417">
    <property type="entry name" value="P-loop_NTPase"/>
</dbReference>
<dbReference type="Proteomes" id="UP001173801">
    <property type="component" value="Unassembled WGS sequence"/>
</dbReference>
<dbReference type="PANTHER" id="PTHR32114">
    <property type="entry name" value="ABC TRANSPORTER ABCH.3"/>
    <property type="match status" value="1"/>
</dbReference>
<protein>
    <recommendedName>
        <fullName evidence="4">DNA sulfur modification protein DndD</fullName>
    </recommendedName>
</protein>
<evidence type="ECO:0000256" key="1">
    <source>
        <dbReference type="SAM" id="Coils"/>
    </source>
</evidence>
<dbReference type="Gene3D" id="3.40.50.300">
    <property type="entry name" value="P-loop containing nucleotide triphosphate hydrolases"/>
    <property type="match status" value="2"/>
</dbReference>
<evidence type="ECO:0000313" key="3">
    <source>
        <dbReference type="Proteomes" id="UP001173801"/>
    </source>
</evidence>
<feature type="coiled-coil region" evidence="1">
    <location>
        <begin position="281"/>
        <end position="308"/>
    </location>
</feature>
<keyword evidence="1" id="KW-0175">Coiled coil</keyword>
<proteinExistence type="predicted"/>
<evidence type="ECO:0008006" key="4">
    <source>
        <dbReference type="Google" id="ProtNLM"/>
    </source>
</evidence>
<feature type="coiled-coil region" evidence="1">
    <location>
        <begin position="404"/>
        <end position="486"/>
    </location>
</feature>
<gene>
    <name evidence="2" type="ORF">NYG85_09415</name>
</gene>
<name>A0ABT7HRV9_9BACT</name>
<organism evidence="2 3">
    <name type="scientific">Campylobacter gastrosuis</name>
    <dbReference type="NCBI Taxonomy" id="2974576"/>
    <lineage>
        <taxon>Bacteria</taxon>
        <taxon>Pseudomonadati</taxon>
        <taxon>Campylobacterota</taxon>
        <taxon>Epsilonproteobacteria</taxon>
        <taxon>Campylobacterales</taxon>
        <taxon>Campylobacteraceae</taxon>
        <taxon>Campylobacter</taxon>
    </lineage>
</organism>
<sequence length="662" mass="76058">MIFYKKITICNLFAYYETQSVNFTQEDGKPVYLLFGENGFGKTSFIRSVKLLFAGSGLLSDNASVPSVILDIVNNKGRGSFTPKQLLLGKGDDWRGVFNSNAVRANQNNFFVEILLDDNGKEIRIRREWSRYPELKERLTYQKESEILHDNQAKDEIEQILPLNFLQFFVFDGEEIVNMADEMSAELKDKIQSILNISVLDRIIKQLNNKERNLITQSNIASSEKSRLIHLQGELGSAKEELENTNFNIDLLRKDIKQNSEILLEKSNQRDLNIKNSSKEHERLILLKQQANDDLDRFKKEISEYGGEILFLGVDEIYAEIFSELEKSISQNAFNKDDLTKLANFSTEILHHKLALKCDKYDLNDAIKEAFLEFIKNDSKIFKGINKDATINQYQSACNGALKLIQALKNAKEARTQIKEAMDNLNNYNADTAHQERINQLSQEIEALEQEKLSLNENLKQKSQLKIELENKISNCEIEITDLKDKVWRDERVKKELEILLKTKEQINNYKQGRIQRTSKRLKNEVLKNYKSLLPNDNVADVRIENFAVKLVNLDGEIIAIANQSAGQKQIAAISIFWALSRLSDKKLPLIIDTPIGRLDAINRKNLIQKYYTDASNQVIVLPTSTEFGQRELSFMDNKIAGVYEITNQESTRSHAKIVKKD</sequence>
<keyword evidence="3" id="KW-1185">Reference proteome</keyword>